<dbReference type="Pfam" id="PF04041">
    <property type="entry name" value="Glyco_hydro_130"/>
    <property type="match status" value="1"/>
</dbReference>
<proteinExistence type="inferred from homology"/>
<keyword evidence="4" id="KW-0326">Glycosidase</keyword>
<comment type="similarity">
    <text evidence="3">Belongs to the glycosyl hydrolase 130 family.</text>
</comment>
<evidence type="ECO:0000256" key="2">
    <source>
        <dbReference type="ARBA" id="ARBA00022679"/>
    </source>
</evidence>
<dbReference type="SUPFAM" id="SSF75005">
    <property type="entry name" value="Arabinanase/levansucrase/invertase"/>
    <property type="match status" value="1"/>
</dbReference>
<keyword evidence="5" id="KW-1185">Reference proteome</keyword>
<dbReference type="PANTHER" id="PTHR34106:SF5">
    <property type="entry name" value="GLYCOSIDASE"/>
    <property type="match status" value="1"/>
</dbReference>
<dbReference type="CDD" id="cd18614">
    <property type="entry name" value="GH130"/>
    <property type="match status" value="1"/>
</dbReference>
<keyword evidence="4" id="KW-0378">Hydrolase</keyword>
<dbReference type="PIRSF" id="PIRSF016202">
    <property type="entry name" value="PH1107"/>
    <property type="match status" value="1"/>
</dbReference>
<dbReference type="RefSeq" id="WP_207179417.1">
    <property type="nucleotide sequence ID" value="NZ_AP024480.1"/>
</dbReference>
<evidence type="ECO:0000256" key="3">
    <source>
        <dbReference type="ARBA" id="ARBA00024356"/>
    </source>
</evidence>
<dbReference type="GO" id="GO:0016798">
    <property type="term" value="F:hydrolase activity, acting on glycosyl bonds"/>
    <property type="evidence" value="ECO:0007669"/>
    <property type="project" value="UniProtKB-KW"/>
</dbReference>
<evidence type="ECO:0000313" key="5">
    <source>
        <dbReference type="Proteomes" id="UP000663623"/>
    </source>
</evidence>
<sequence length="297" mass="34519">MIKLERLSTKPVLEPKKDDDWQRSAVFNAAAIYYRGLVHILYRATDLPPHEKYGAYISRIGYAVSTDGINFFRFDKPVMVAVCEQERRGIEDPRIVRIGDTFYMTYTGFGNRFEGDYRIMIAKSRNLITWERIGIVLDEPNKDAALFPKKIEGRYVMFHRRYPNMWLAFSEDLKNWTDHVEVVKIRPNTWESSRVGVAGPPIEHRYGYIVIYHAADHLNIYRLGILLLDKKDPTKILSRQDEPILEPELDWEINGYIPNVVFSCGHVQLGEDLLVYYGGADTVIGVARLNLREIKFE</sequence>
<evidence type="ECO:0000256" key="1">
    <source>
        <dbReference type="ARBA" id="ARBA00022676"/>
    </source>
</evidence>
<keyword evidence="2" id="KW-0808">Transferase</keyword>
<dbReference type="InterPro" id="IPR007184">
    <property type="entry name" value="Mannoside_phosphorylase"/>
</dbReference>
<accession>A0ABM7NPQ5</accession>
<name>A0ABM7NPQ5_9FIRM</name>
<reference evidence="4 5" key="1">
    <citation type="submission" date="2021-02" db="EMBL/GenBank/DDBJ databases">
        <title>Nitrogen-fixing ability and nitrogen fixation related genes of thermophilic fermentative bacteria in the genus Caldicellulosiruptor.</title>
        <authorList>
            <person name="Chen Y."/>
            <person name="Nishihara A."/>
            <person name="Haruta S."/>
        </authorList>
    </citation>
    <scope>NUCLEOTIDE SEQUENCE [LARGE SCALE GENOMIC DNA]</scope>
    <source>
        <strain evidence="4 5">YA01</strain>
    </source>
</reference>
<protein>
    <submittedName>
        <fullName evidence="4">Glycosidase</fullName>
    </submittedName>
</protein>
<gene>
    <name evidence="4" type="ORF">CaldiYA01_20640</name>
</gene>
<dbReference type="Proteomes" id="UP000663623">
    <property type="component" value="Chromosome"/>
</dbReference>
<evidence type="ECO:0000313" key="4">
    <source>
        <dbReference type="EMBL" id="BCS82104.1"/>
    </source>
</evidence>
<organism evidence="4 5">
    <name type="scientific">Caldicellulosiruptor diazotrophicus</name>
    <dbReference type="NCBI Taxonomy" id="2806205"/>
    <lineage>
        <taxon>Bacteria</taxon>
        <taxon>Bacillati</taxon>
        <taxon>Bacillota</taxon>
        <taxon>Bacillota incertae sedis</taxon>
        <taxon>Caldicellulosiruptorales</taxon>
        <taxon>Caldicellulosiruptoraceae</taxon>
        <taxon>Caldicellulosiruptor</taxon>
    </lineage>
</organism>
<dbReference type="InterPro" id="IPR023296">
    <property type="entry name" value="Glyco_hydro_beta-prop_sf"/>
</dbReference>
<dbReference type="Gene3D" id="2.115.10.20">
    <property type="entry name" value="Glycosyl hydrolase domain, family 43"/>
    <property type="match status" value="1"/>
</dbReference>
<dbReference type="PANTHER" id="PTHR34106">
    <property type="entry name" value="GLYCOSIDASE"/>
    <property type="match status" value="1"/>
</dbReference>
<dbReference type="EMBL" id="AP024480">
    <property type="protein sequence ID" value="BCS82104.1"/>
    <property type="molecule type" value="Genomic_DNA"/>
</dbReference>
<keyword evidence="1" id="KW-0328">Glycosyltransferase</keyword>